<dbReference type="Gene3D" id="1.10.472.150">
    <property type="entry name" value="Glucose-regulated metallo-peptidase M90, N-terminal domain"/>
    <property type="match status" value="1"/>
</dbReference>
<dbReference type="RefSeq" id="WP_200355088.1">
    <property type="nucleotide sequence ID" value="NZ_JAENIL010000012.1"/>
</dbReference>
<dbReference type="GO" id="GO:0008237">
    <property type="term" value="F:metallopeptidase activity"/>
    <property type="evidence" value="ECO:0007669"/>
    <property type="project" value="InterPro"/>
</dbReference>
<feature type="transmembrane region" description="Helical" evidence="1">
    <location>
        <begin position="6"/>
        <end position="25"/>
    </location>
</feature>
<organism evidence="2 3">
    <name type="scientific">Pelagicoccus mobilis</name>
    <dbReference type="NCBI Taxonomy" id="415221"/>
    <lineage>
        <taxon>Bacteria</taxon>
        <taxon>Pseudomonadati</taxon>
        <taxon>Verrucomicrobiota</taxon>
        <taxon>Opitutia</taxon>
        <taxon>Puniceicoccales</taxon>
        <taxon>Pelagicoccaceae</taxon>
        <taxon>Pelagicoccus</taxon>
    </lineage>
</organism>
<gene>
    <name evidence="2" type="ORF">JIN87_08015</name>
</gene>
<keyword evidence="1" id="KW-1133">Transmembrane helix</keyword>
<dbReference type="SUPFAM" id="SSF55486">
    <property type="entry name" value="Metalloproteases ('zincins'), catalytic domain"/>
    <property type="match status" value="1"/>
</dbReference>
<dbReference type="GO" id="GO:0004177">
    <property type="term" value="F:aminopeptidase activity"/>
    <property type="evidence" value="ECO:0007669"/>
    <property type="project" value="TreeGrafter"/>
</dbReference>
<comment type="caution">
    <text evidence="2">The sequence shown here is derived from an EMBL/GenBank/DDBJ whole genome shotgun (WGS) entry which is preliminary data.</text>
</comment>
<evidence type="ECO:0000256" key="1">
    <source>
        <dbReference type="SAM" id="Phobius"/>
    </source>
</evidence>
<dbReference type="AlphaFoldDB" id="A0A934RX32"/>
<dbReference type="EMBL" id="JAENIL010000012">
    <property type="protein sequence ID" value="MBK1876809.1"/>
    <property type="molecule type" value="Genomic_DNA"/>
</dbReference>
<dbReference type="CDD" id="cd20169">
    <property type="entry name" value="Peptidase_M90_mtfA"/>
    <property type="match status" value="1"/>
</dbReference>
<accession>A0A934RX32</accession>
<dbReference type="PANTHER" id="PTHR30164:SF2">
    <property type="entry name" value="PROTEIN MTFA"/>
    <property type="match status" value="1"/>
</dbReference>
<sequence length="274" mass="31396">MNPTYILLFVFLGIPALLFGGQYLFARRLRTKKEEVLATDFSATWDAILHQNVPLVTKLPKRFRERLETNIKLFLAEVSFEGQGGVEITDEIRVTVAAQACLLTVGRENKRYPRLNNIIIYPSAFTDSPRSPNFDPDNPTYRLGESWTTGTVILAWDSAKRGAVNIHDGHNVTLHEFAHQLDQEDGVADGVPIFEHRSAFAAWADVFTREYDIQVKKATKGHRSVLDHYGATNYAEFFAVATEAFFEKPKQLKRKRPEVYKILKNYYRLDPITW</sequence>
<dbReference type="InterPro" id="IPR024079">
    <property type="entry name" value="MetalloPept_cat_dom_sf"/>
</dbReference>
<protein>
    <submittedName>
        <fullName evidence="2">Zinc-dependent peptidase</fullName>
    </submittedName>
</protein>
<name>A0A934RX32_9BACT</name>
<evidence type="ECO:0000313" key="2">
    <source>
        <dbReference type="EMBL" id="MBK1876809.1"/>
    </source>
</evidence>
<dbReference type="GO" id="GO:0005829">
    <property type="term" value="C:cytosol"/>
    <property type="evidence" value="ECO:0007669"/>
    <property type="project" value="TreeGrafter"/>
</dbReference>
<proteinExistence type="predicted"/>
<keyword evidence="1" id="KW-0472">Membrane</keyword>
<dbReference type="Gene3D" id="3.40.390.10">
    <property type="entry name" value="Collagenase (Catalytic Domain)"/>
    <property type="match status" value="1"/>
</dbReference>
<dbReference type="InterPro" id="IPR042252">
    <property type="entry name" value="MtfA_N"/>
</dbReference>
<keyword evidence="1" id="KW-0812">Transmembrane</keyword>
<reference evidence="2" key="1">
    <citation type="submission" date="2021-01" db="EMBL/GenBank/DDBJ databases">
        <title>Modified the classification status of verrucomicrobia.</title>
        <authorList>
            <person name="Feng X."/>
        </authorList>
    </citation>
    <scope>NUCLEOTIDE SEQUENCE</scope>
    <source>
        <strain evidence="2">KCTC 13126</strain>
    </source>
</reference>
<dbReference type="InterPro" id="IPR010384">
    <property type="entry name" value="MtfA_fam"/>
</dbReference>
<dbReference type="Proteomes" id="UP000617628">
    <property type="component" value="Unassembled WGS sequence"/>
</dbReference>
<keyword evidence="3" id="KW-1185">Reference proteome</keyword>
<evidence type="ECO:0000313" key="3">
    <source>
        <dbReference type="Proteomes" id="UP000617628"/>
    </source>
</evidence>
<dbReference type="PANTHER" id="PTHR30164">
    <property type="entry name" value="MTFA PEPTIDASE"/>
    <property type="match status" value="1"/>
</dbReference>
<dbReference type="Pfam" id="PF06167">
    <property type="entry name" value="Peptidase_M90"/>
    <property type="match status" value="1"/>
</dbReference>